<dbReference type="PANTHER" id="PTHR10465">
    <property type="entry name" value="TRANSMEMBRANE GTPASE FZO1"/>
    <property type="match status" value="1"/>
</dbReference>
<keyword evidence="4" id="KW-0547">Nucleotide-binding</keyword>
<dbReference type="GO" id="GO:0005525">
    <property type="term" value="F:GTP binding"/>
    <property type="evidence" value="ECO:0007669"/>
    <property type="project" value="UniProtKB-KW"/>
</dbReference>
<evidence type="ECO:0000313" key="14">
    <source>
        <dbReference type="EMBL" id="KAJ3200977.1"/>
    </source>
</evidence>
<dbReference type="InterPro" id="IPR045063">
    <property type="entry name" value="Dynamin_N"/>
</dbReference>
<dbReference type="Gene3D" id="3.40.50.300">
    <property type="entry name" value="P-loop containing nucleotide triphosphate hydrolases"/>
    <property type="match status" value="1"/>
</dbReference>
<keyword evidence="10" id="KW-0342">GTP-binding</keyword>
<dbReference type="AlphaFoldDB" id="A0AAD5TT23"/>
<keyword evidence="7" id="KW-1133">Transmembrane helix</keyword>
<dbReference type="InterPro" id="IPR030381">
    <property type="entry name" value="G_DYNAMIN_dom"/>
</dbReference>
<dbReference type="InterPro" id="IPR027094">
    <property type="entry name" value="Mitofusin_fam"/>
</dbReference>
<dbReference type="InterPro" id="IPR027417">
    <property type="entry name" value="P-loop_NTPase"/>
</dbReference>
<evidence type="ECO:0000256" key="8">
    <source>
        <dbReference type="ARBA" id="ARBA00023054"/>
    </source>
</evidence>
<dbReference type="PROSITE" id="PS51718">
    <property type="entry name" value="G_DYNAMIN_2"/>
    <property type="match status" value="1"/>
</dbReference>
<keyword evidence="9" id="KW-0496">Mitochondrion</keyword>
<dbReference type="Proteomes" id="UP001211065">
    <property type="component" value="Unassembled WGS sequence"/>
</dbReference>
<feature type="domain" description="Dynamin-type G" evidence="13">
    <location>
        <begin position="152"/>
        <end position="429"/>
    </location>
</feature>
<dbReference type="GO" id="GO:0003924">
    <property type="term" value="F:GTPase activity"/>
    <property type="evidence" value="ECO:0007669"/>
    <property type="project" value="InterPro"/>
</dbReference>
<evidence type="ECO:0000256" key="7">
    <source>
        <dbReference type="ARBA" id="ARBA00022989"/>
    </source>
</evidence>
<evidence type="ECO:0000313" key="15">
    <source>
        <dbReference type="Proteomes" id="UP001211065"/>
    </source>
</evidence>
<dbReference type="Pfam" id="PF00350">
    <property type="entry name" value="Dynamin_N"/>
    <property type="match status" value="1"/>
</dbReference>
<evidence type="ECO:0000256" key="10">
    <source>
        <dbReference type="ARBA" id="ARBA00023134"/>
    </source>
</evidence>
<evidence type="ECO:0000259" key="13">
    <source>
        <dbReference type="PROSITE" id="PS51718"/>
    </source>
</evidence>
<evidence type="ECO:0000256" key="3">
    <source>
        <dbReference type="ARBA" id="ARBA00022692"/>
    </source>
</evidence>
<comment type="subcellular location">
    <subcellularLocation>
        <location evidence="1">Mitochondrion membrane</location>
        <topology evidence="1">Multi-pass membrane protein</topology>
    </subcellularLocation>
    <subcellularLocation>
        <location evidence="2">Mitochondrion outer membrane</location>
    </subcellularLocation>
</comment>
<reference evidence="14" key="1">
    <citation type="submission" date="2020-05" db="EMBL/GenBank/DDBJ databases">
        <title>Phylogenomic resolution of chytrid fungi.</title>
        <authorList>
            <person name="Stajich J.E."/>
            <person name="Amses K."/>
            <person name="Simmons R."/>
            <person name="Seto K."/>
            <person name="Myers J."/>
            <person name="Bonds A."/>
            <person name="Quandt C.A."/>
            <person name="Barry K."/>
            <person name="Liu P."/>
            <person name="Grigoriev I."/>
            <person name="Longcore J.E."/>
            <person name="James T.Y."/>
        </authorList>
    </citation>
    <scope>NUCLEOTIDE SEQUENCE</scope>
    <source>
        <strain evidence="14">JEL0476</strain>
    </source>
</reference>
<dbReference type="EMBL" id="JADGJW010001801">
    <property type="protein sequence ID" value="KAJ3200977.1"/>
    <property type="molecule type" value="Genomic_DNA"/>
</dbReference>
<dbReference type="SUPFAM" id="SSF52540">
    <property type="entry name" value="P-loop containing nucleoside triphosphate hydrolases"/>
    <property type="match status" value="1"/>
</dbReference>
<keyword evidence="3" id="KW-0812">Transmembrane</keyword>
<evidence type="ECO:0000256" key="4">
    <source>
        <dbReference type="ARBA" id="ARBA00022741"/>
    </source>
</evidence>
<accession>A0AAD5TT23</accession>
<comment type="catalytic activity">
    <reaction evidence="12">
        <text>GTP + H2O = GDP + phosphate + H(+)</text>
        <dbReference type="Rhea" id="RHEA:19669"/>
        <dbReference type="ChEBI" id="CHEBI:15377"/>
        <dbReference type="ChEBI" id="CHEBI:15378"/>
        <dbReference type="ChEBI" id="CHEBI:37565"/>
        <dbReference type="ChEBI" id="CHEBI:43474"/>
        <dbReference type="ChEBI" id="CHEBI:58189"/>
    </reaction>
</comment>
<keyword evidence="6" id="KW-0378">Hydrolase</keyword>
<evidence type="ECO:0000256" key="5">
    <source>
        <dbReference type="ARBA" id="ARBA00022787"/>
    </source>
</evidence>
<keyword evidence="15" id="KW-1185">Reference proteome</keyword>
<keyword evidence="8" id="KW-0175">Coiled coil</keyword>
<evidence type="ECO:0000256" key="11">
    <source>
        <dbReference type="ARBA" id="ARBA00023136"/>
    </source>
</evidence>
<dbReference type="FunFam" id="3.40.50.300:FF:000638">
    <property type="entry name" value="Transmembrane GTPase Fzo1, putative"/>
    <property type="match status" value="1"/>
</dbReference>
<dbReference type="GO" id="GO:0008053">
    <property type="term" value="P:mitochondrial fusion"/>
    <property type="evidence" value="ECO:0007669"/>
    <property type="project" value="TreeGrafter"/>
</dbReference>
<feature type="non-terminal residue" evidence="14">
    <location>
        <position position="437"/>
    </location>
</feature>
<sequence length="437" mass="50007">MLSEAHPIDPNLNHHHDNNILSAQNLQISQTNNNITNKKSYSDVTKNSLKAEESHSTFIENRQKLLNLIPQTKKLVENLTNNPFKDYQFQIPINSDNNPQSELVILKVQYKSYNLGSSTSSFGENQNLSSQFISNKLNDAKGHLDRLQARISDTRSRVLVTGDLNAGKSTFVNAMLRREVVPDDQQPCTALFAECVDSDQNDGVEEVHGILHPNLYKRDDPTTFKRFDIRHLRHVVEENEEGFELLKVYCRDRRERQQSLLHNGIVDISLIDSPGLNIDSMKTTALFAQQDEIDVVVFVVNAENHFTLSGREFLHIAGKEKAYIFVVVNKFDNIKRRADRCRSEILEQIKEISPKTYADSDNLVHFVSAKQCLNDTPDNPSNIEDFIKLEDSLRSFILEKRSKSKLTPAKIYLKNLLNDLKIIGQYNAEVSRKENEK</sequence>
<gene>
    <name evidence="14" type="primary">FZO1</name>
    <name evidence="14" type="ORF">HK099_002442</name>
</gene>
<dbReference type="GO" id="GO:0051646">
    <property type="term" value="P:mitochondrion localization"/>
    <property type="evidence" value="ECO:0007669"/>
    <property type="project" value="TreeGrafter"/>
</dbReference>
<proteinExistence type="predicted"/>
<name>A0AAD5TT23_9FUNG</name>
<dbReference type="PANTHER" id="PTHR10465:SF0">
    <property type="entry name" value="SARCALUMENIN"/>
    <property type="match status" value="1"/>
</dbReference>
<comment type="caution">
    <text evidence="14">The sequence shown here is derived from an EMBL/GenBank/DDBJ whole genome shotgun (WGS) entry which is preliminary data.</text>
</comment>
<evidence type="ECO:0000256" key="2">
    <source>
        <dbReference type="ARBA" id="ARBA00004294"/>
    </source>
</evidence>
<keyword evidence="11" id="KW-0472">Membrane</keyword>
<evidence type="ECO:0000256" key="12">
    <source>
        <dbReference type="ARBA" id="ARBA00048548"/>
    </source>
</evidence>
<protein>
    <submittedName>
        <fullName evidence="14">Mitofusin</fullName>
    </submittedName>
</protein>
<keyword evidence="5" id="KW-1000">Mitochondrion outer membrane</keyword>
<organism evidence="14 15">
    <name type="scientific">Clydaea vesicula</name>
    <dbReference type="NCBI Taxonomy" id="447962"/>
    <lineage>
        <taxon>Eukaryota</taxon>
        <taxon>Fungi</taxon>
        <taxon>Fungi incertae sedis</taxon>
        <taxon>Chytridiomycota</taxon>
        <taxon>Chytridiomycota incertae sedis</taxon>
        <taxon>Chytridiomycetes</taxon>
        <taxon>Lobulomycetales</taxon>
        <taxon>Lobulomycetaceae</taxon>
        <taxon>Clydaea</taxon>
    </lineage>
</organism>
<evidence type="ECO:0000256" key="9">
    <source>
        <dbReference type="ARBA" id="ARBA00023128"/>
    </source>
</evidence>
<dbReference type="GO" id="GO:0005741">
    <property type="term" value="C:mitochondrial outer membrane"/>
    <property type="evidence" value="ECO:0007669"/>
    <property type="project" value="UniProtKB-SubCell"/>
</dbReference>
<evidence type="ECO:0000256" key="6">
    <source>
        <dbReference type="ARBA" id="ARBA00022801"/>
    </source>
</evidence>
<evidence type="ECO:0000256" key="1">
    <source>
        <dbReference type="ARBA" id="ARBA00004225"/>
    </source>
</evidence>